<dbReference type="Pfam" id="PF07228">
    <property type="entry name" value="SpoIIE"/>
    <property type="match status" value="1"/>
</dbReference>
<dbReference type="Pfam" id="PF08448">
    <property type="entry name" value="PAS_4"/>
    <property type="match status" value="1"/>
</dbReference>
<dbReference type="Gene3D" id="3.30.450.20">
    <property type="entry name" value="PAS domain"/>
    <property type="match status" value="2"/>
</dbReference>
<dbReference type="CDD" id="cd00130">
    <property type="entry name" value="PAS"/>
    <property type="match status" value="2"/>
</dbReference>
<dbReference type="PROSITE" id="PS50113">
    <property type="entry name" value="PAC"/>
    <property type="match status" value="1"/>
</dbReference>
<dbReference type="InterPro" id="IPR001610">
    <property type="entry name" value="PAC"/>
</dbReference>
<dbReference type="Pfam" id="PF08447">
    <property type="entry name" value="PAS_3"/>
    <property type="match status" value="1"/>
</dbReference>
<dbReference type="SMART" id="SM00091">
    <property type="entry name" value="PAS"/>
    <property type="match status" value="2"/>
</dbReference>
<dbReference type="InterPro" id="IPR035965">
    <property type="entry name" value="PAS-like_dom_sf"/>
</dbReference>
<dbReference type="InterPro" id="IPR013656">
    <property type="entry name" value="PAS_4"/>
</dbReference>
<dbReference type="InterPro" id="IPR000700">
    <property type="entry name" value="PAS-assoc_C"/>
</dbReference>
<feature type="domain" description="PAS" evidence="2">
    <location>
        <begin position="109"/>
        <end position="163"/>
    </location>
</feature>
<dbReference type="InterPro" id="IPR000014">
    <property type="entry name" value="PAS"/>
</dbReference>
<feature type="domain" description="PAC" evidence="3">
    <location>
        <begin position="317"/>
        <end position="369"/>
    </location>
</feature>
<evidence type="ECO:0000259" key="3">
    <source>
        <dbReference type="PROSITE" id="PS50113"/>
    </source>
</evidence>
<gene>
    <name evidence="4" type="ORF">OZSIB_0228</name>
</gene>
<evidence type="ECO:0000259" key="2">
    <source>
        <dbReference type="PROSITE" id="PS50112"/>
    </source>
</evidence>
<name>A0A367ZNB7_9BACT</name>
<evidence type="ECO:0000256" key="1">
    <source>
        <dbReference type="ARBA" id="ARBA00022801"/>
    </source>
</evidence>
<reference evidence="4 5" key="1">
    <citation type="submission" date="2018-05" db="EMBL/GenBank/DDBJ databases">
        <title>A metagenomic window into the 2 km-deep terrestrial subsurface aquifer revealed taxonomically and functionally diverse microbial community comprising novel uncultured bacterial lineages.</title>
        <authorList>
            <person name="Kadnikov V.V."/>
            <person name="Mardanov A.V."/>
            <person name="Beletsky A.V."/>
            <person name="Banks D."/>
            <person name="Pimenov N.V."/>
            <person name="Frank Y.A."/>
            <person name="Karnachuk O.V."/>
            <person name="Ravin N.V."/>
        </authorList>
    </citation>
    <scope>NUCLEOTIDE SEQUENCE [LARGE SCALE GENOMIC DNA]</scope>
    <source>
        <strain evidence="4">BY5</strain>
    </source>
</reference>
<sequence length="656" mass="72480">MGVVIIHRSTHVILHANQKALAWLGREPETLLGRPCHGVICPALPGACPVADLGQPIVQAQHSMLDRQGQPFAVTRTVSPCRLDGEEFLIEWFERSPALAALRGLPEPLQRQHELILGAVEEGIICLGLDGRIGFMNAAASRLLGVPAADWTGKDCRALFRLLTVAGQPAASELCPFLLAAREGRSLQACCLLELPNGTILPAEFVASPLHDGEGIDGVIVLFHDRSVLRQREDQLRASEDRYRRMVESLTNYVYAVRVVDGRAVQTTHSEGCLTVTGYSARELYEDPMLWLTMVHPDDREEVLAHARELAAGRTAQPIEHRIIHKSGEVRWVRNTPVLHWAADGTFVQYTGLVVDITDRKKASEQILQMNAELERRVKQRTFALQAANLQLERLAQELAEMRRHENLIGFEIQKTLLLGTPPKRIGWARVAATTLPTLGIDGDFYDFYVHGRSTFDVLFGDVMGKGVPAALVGAAAKSQFQRAMLRLKSLCLPGQIPTIEAIVGRVHAEMTPQLDKLERFLCLHLARFDLHRRSLELANCGHTLPLHRRAATGQAAVIAGGQHPLGLDPRESYRTTFTPFEAGDLFLFYSDGVTDARNPDGEFYGLPRLTALLERHTGESLPDLLDRVVADVLGFMGRDAPDDDLSLVAVAITRV</sequence>
<dbReference type="InterPro" id="IPR001932">
    <property type="entry name" value="PPM-type_phosphatase-like_dom"/>
</dbReference>
<dbReference type="InterPro" id="IPR013655">
    <property type="entry name" value="PAS_fold_3"/>
</dbReference>
<dbReference type="PANTHER" id="PTHR43156">
    <property type="entry name" value="STAGE II SPORULATION PROTEIN E-RELATED"/>
    <property type="match status" value="1"/>
</dbReference>
<dbReference type="GO" id="GO:0016791">
    <property type="term" value="F:phosphatase activity"/>
    <property type="evidence" value="ECO:0007669"/>
    <property type="project" value="TreeGrafter"/>
</dbReference>
<dbReference type="SMART" id="SM00331">
    <property type="entry name" value="PP2C_SIG"/>
    <property type="match status" value="1"/>
</dbReference>
<proteinExistence type="predicted"/>
<dbReference type="Pfam" id="PF13426">
    <property type="entry name" value="PAS_9"/>
    <property type="match status" value="1"/>
</dbReference>
<evidence type="ECO:0000313" key="4">
    <source>
        <dbReference type="EMBL" id="RCK79357.1"/>
    </source>
</evidence>
<dbReference type="Proteomes" id="UP000252355">
    <property type="component" value="Unassembled WGS sequence"/>
</dbReference>
<dbReference type="SUPFAM" id="SSF81606">
    <property type="entry name" value="PP2C-like"/>
    <property type="match status" value="1"/>
</dbReference>
<dbReference type="SMART" id="SM00086">
    <property type="entry name" value="PAC"/>
    <property type="match status" value="2"/>
</dbReference>
<dbReference type="SUPFAM" id="SSF55785">
    <property type="entry name" value="PYP-like sensor domain (PAS domain)"/>
    <property type="match status" value="3"/>
</dbReference>
<dbReference type="Gene3D" id="3.60.40.10">
    <property type="entry name" value="PPM-type phosphatase domain"/>
    <property type="match status" value="1"/>
</dbReference>
<dbReference type="PROSITE" id="PS50112">
    <property type="entry name" value="PAS"/>
    <property type="match status" value="2"/>
</dbReference>
<organism evidence="4 5">
    <name type="scientific">Candidatus Ozemobacter sibiricus</name>
    <dbReference type="NCBI Taxonomy" id="2268124"/>
    <lineage>
        <taxon>Bacteria</taxon>
        <taxon>Candidatus Ozemobacteria</taxon>
        <taxon>Candidatus Ozemobacterales</taxon>
        <taxon>Candidatus Ozemobacteraceae</taxon>
        <taxon>Candidatus Ozemobacter</taxon>
    </lineage>
</organism>
<dbReference type="PANTHER" id="PTHR43156:SF2">
    <property type="entry name" value="STAGE II SPORULATION PROTEIN E"/>
    <property type="match status" value="1"/>
</dbReference>
<accession>A0A367ZNB7</accession>
<comment type="caution">
    <text evidence="4">The sequence shown here is derived from an EMBL/GenBank/DDBJ whole genome shotgun (WGS) entry which is preliminary data.</text>
</comment>
<dbReference type="NCBIfam" id="TIGR00229">
    <property type="entry name" value="sensory_box"/>
    <property type="match status" value="1"/>
</dbReference>
<protein>
    <submittedName>
        <fullName evidence="4">Serine phosphatase RsbU, regulator of sigma subunit</fullName>
    </submittedName>
</protein>
<keyword evidence="1" id="KW-0378">Hydrolase</keyword>
<dbReference type="AlphaFoldDB" id="A0A367ZNB7"/>
<feature type="domain" description="PAS" evidence="2">
    <location>
        <begin position="239"/>
        <end position="314"/>
    </location>
</feature>
<dbReference type="EMBL" id="QOQW01000014">
    <property type="protein sequence ID" value="RCK79357.1"/>
    <property type="molecule type" value="Genomic_DNA"/>
</dbReference>
<dbReference type="InterPro" id="IPR052016">
    <property type="entry name" value="Bact_Sigma-Reg"/>
</dbReference>
<dbReference type="InterPro" id="IPR036457">
    <property type="entry name" value="PPM-type-like_dom_sf"/>
</dbReference>
<evidence type="ECO:0000313" key="5">
    <source>
        <dbReference type="Proteomes" id="UP000252355"/>
    </source>
</evidence>